<dbReference type="InterPro" id="IPR019787">
    <property type="entry name" value="Znf_PHD-finger"/>
</dbReference>
<reference evidence="7 9" key="1">
    <citation type="journal article" date="2012" name="Nature">
        <title>Algal genomes reveal evolutionary mosaicism and the fate of nucleomorphs.</title>
        <authorList>
            <consortium name="DOE Joint Genome Institute"/>
            <person name="Curtis B.A."/>
            <person name="Tanifuji G."/>
            <person name="Burki F."/>
            <person name="Gruber A."/>
            <person name="Irimia M."/>
            <person name="Maruyama S."/>
            <person name="Arias M.C."/>
            <person name="Ball S.G."/>
            <person name="Gile G.H."/>
            <person name="Hirakawa Y."/>
            <person name="Hopkins J.F."/>
            <person name="Kuo A."/>
            <person name="Rensing S.A."/>
            <person name="Schmutz J."/>
            <person name="Symeonidi A."/>
            <person name="Elias M."/>
            <person name="Eveleigh R.J."/>
            <person name="Herman E.K."/>
            <person name="Klute M.J."/>
            <person name="Nakayama T."/>
            <person name="Obornik M."/>
            <person name="Reyes-Prieto A."/>
            <person name="Armbrust E.V."/>
            <person name="Aves S.J."/>
            <person name="Beiko R.G."/>
            <person name="Coutinho P."/>
            <person name="Dacks J.B."/>
            <person name="Durnford D.G."/>
            <person name="Fast N.M."/>
            <person name="Green B.R."/>
            <person name="Grisdale C.J."/>
            <person name="Hempel F."/>
            <person name="Henrissat B."/>
            <person name="Hoppner M.P."/>
            <person name="Ishida K."/>
            <person name="Kim E."/>
            <person name="Koreny L."/>
            <person name="Kroth P.G."/>
            <person name="Liu Y."/>
            <person name="Malik S.B."/>
            <person name="Maier U.G."/>
            <person name="McRose D."/>
            <person name="Mock T."/>
            <person name="Neilson J.A."/>
            <person name="Onodera N.T."/>
            <person name="Poole A.M."/>
            <person name="Pritham E.J."/>
            <person name="Richards T.A."/>
            <person name="Rocap G."/>
            <person name="Roy S.W."/>
            <person name="Sarai C."/>
            <person name="Schaack S."/>
            <person name="Shirato S."/>
            <person name="Slamovits C.H."/>
            <person name="Spencer D.F."/>
            <person name="Suzuki S."/>
            <person name="Worden A.Z."/>
            <person name="Zauner S."/>
            <person name="Barry K."/>
            <person name="Bell C."/>
            <person name="Bharti A.K."/>
            <person name="Crow J.A."/>
            <person name="Grimwood J."/>
            <person name="Kramer R."/>
            <person name="Lindquist E."/>
            <person name="Lucas S."/>
            <person name="Salamov A."/>
            <person name="McFadden G.I."/>
            <person name="Lane C.E."/>
            <person name="Keeling P.J."/>
            <person name="Gray M.W."/>
            <person name="Grigoriev I.V."/>
            <person name="Archibald J.M."/>
        </authorList>
    </citation>
    <scope>NUCLEOTIDE SEQUENCE</scope>
    <source>
        <strain evidence="7 9">CCMP2712</strain>
    </source>
</reference>
<dbReference type="PROSITE" id="PS50016">
    <property type="entry name" value="ZF_PHD_2"/>
    <property type="match status" value="1"/>
</dbReference>
<keyword evidence="4" id="KW-0862">Zinc</keyword>
<dbReference type="OrthoDB" id="787137at2759"/>
<sequence>MDGQDEENLLLCDGCNKGFHIFCHQPALEEIPDGEWLCSSCAFVRNIECEVCRRRDGENELILCDRCDKGWHMKCLDPPLRCVPQEEWFCEACS</sequence>
<dbReference type="InterPro" id="IPR001965">
    <property type="entry name" value="Znf_PHD"/>
</dbReference>
<dbReference type="PROSITE" id="PS01359">
    <property type="entry name" value="ZF_PHD_1"/>
    <property type="match status" value="1"/>
</dbReference>
<evidence type="ECO:0000256" key="4">
    <source>
        <dbReference type="ARBA" id="ARBA00022833"/>
    </source>
</evidence>
<dbReference type="RefSeq" id="XP_005829363.1">
    <property type="nucleotide sequence ID" value="XM_005829306.1"/>
</dbReference>
<dbReference type="Proteomes" id="UP000011087">
    <property type="component" value="Unassembled WGS sequence"/>
</dbReference>
<dbReference type="PANTHER" id="PTHR45915:SF2">
    <property type="entry name" value="TOUTATIS, ISOFORM E"/>
    <property type="match status" value="1"/>
</dbReference>
<keyword evidence="9" id="KW-1185">Reference proteome</keyword>
<dbReference type="eggNOG" id="KOG1245">
    <property type="taxonomic scope" value="Eukaryota"/>
</dbReference>
<dbReference type="Pfam" id="PF00628">
    <property type="entry name" value="PHD"/>
    <property type="match status" value="2"/>
</dbReference>
<reference evidence="8" key="3">
    <citation type="submission" date="2016-03" db="UniProtKB">
        <authorList>
            <consortium name="EnsemblProtists"/>
        </authorList>
    </citation>
    <scope>IDENTIFICATION</scope>
</reference>
<dbReference type="GO" id="GO:0008270">
    <property type="term" value="F:zinc ion binding"/>
    <property type="evidence" value="ECO:0007669"/>
    <property type="project" value="UniProtKB-KW"/>
</dbReference>
<dbReference type="GO" id="GO:0000785">
    <property type="term" value="C:chromatin"/>
    <property type="evidence" value="ECO:0007669"/>
    <property type="project" value="TreeGrafter"/>
</dbReference>
<name>L1J1I4_GUITC</name>
<dbReference type="EMBL" id="JH993017">
    <property type="protein sequence ID" value="EKX42383.1"/>
    <property type="molecule type" value="Genomic_DNA"/>
</dbReference>
<dbReference type="InterPro" id="IPR011011">
    <property type="entry name" value="Znf_FYVE_PHD"/>
</dbReference>
<gene>
    <name evidence="7" type="ORF">GUITHDRAFT_73973</name>
</gene>
<dbReference type="HOGENOM" id="CLU_2392683_0_0_1"/>
<dbReference type="GO" id="GO:0005634">
    <property type="term" value="C:nucleus"/>
    <property type="evidence" value="ECO:0007669"/>
    <property type="project" value="UniProtKB-SubCell"/>
</dbReference>
<dbReference type="PANTHER" id="PTHR45915">
    <property type="entry name" value="TRANSCRIPTION INTERMEDIARY FACTOR"/>
    <property type="match status" value="1"/>
</dbReference>
<reference evidence="9" key="2">
    <citation type="submission" date="2012-11" db="EMBL/GenBank/DDBJ databases">
        <authorList>
            <person name="Kuo A."/>
            <person name="Curtis B.A."/>
            <person name="Tanifuji G."/>
            <person name="Burki F."/>
            <person name="Gruber A."/>
            <person name="Irimia M."/>
            <person name="Maruyama S."/>
            <person name="Arias M.C."/>
            <person name="Ball S.G."/>
            <person name="Gile G.H."/>
            <person name="Hirakawa Y."/>
            <person name="Hopkins J.F."/>
            <person name="Rensing S.A."/>
            <person name="Schmutz J."/>
            <person name="Symeonidi A."/>
            <person name="Elias M."/>
            <person name="Eveleigh R.J."/>
            <person name="Herman E.K."/>
            <person name="Klute M.J."/>
            <person name="Nakayama T."/>
            <person name="Obornik M."/>
            <person name="Reyes-Prieto A."/>
            <person name="Armbrust E.V."/>
            <person name="Aves S.J."/>
            <person name="Beiko R.G."/>
            <person name="Coutinho P."/>
            <person name="Dacks J.B."/>
            <person name="Durnford D.G."/>
            <person name="Fast N.M."/>
            <person name="Green B.R."/>
            <person name="Grisdale C."/>
            <person name="Hempe F."/>
            <person name="Henrissat B."/>
            <person name="Hoppner M.P."/>
            <person name="Ishida K.-I."/>
            <person name="Kim E."/>
            <person name="Koreny L."/>
            <person name="Kroth P.G."/>
            <person name="Liu Y."/>
            <person name="Malik S.-B."/>
            <person name="Maier U.G."/>
            <person name="McRose D."/>
            <person name="Mock T."/>
            <person name="Neilson J.A."/>
            <person name="Onodera N.T."/>
            <person name="Poole A.M."/>
            <person name="Pritham E.J."/>
            <person name="Richards T.A."/>
            <person name="Rocap G."/>
            <person name="Roy S.W."/>
            <person name="Sarai C."/>
            <person name="Schaack S."/>
            <person name="Shirato S."/>
            <person name="Slamovits C.H."/>
            <person name="Spencer D.F."/>
            <person name="Suzuki S."/>
            <person name="Worden A.Z."/>
            <person name="Zauner S."/>
            <person name="Barry K."/>
            <person name="Bell C."/>
            <person name="Bharti A.K."/>
            <person name="Crow J.A."/>
            <person name="Grimwood J."/>
            <person name="Kramer R."/>
            <person name="Lindquist E."/>
            <person name="Lucas S."/>
            <person name="Salamov A."/>
            <person name="McFadden G.I."/>
            <person name="Lane C.E."/>
            <person name="Keeling P.J."/>
            <person name="Gray M.W."/>
            <person name="Grigoriev I.V."/>
            <person name="Archibald J.M."/>
        </authorList>
    </citation>
    <scope>NUCLEOTIDE SEQUENCE</scope>
    <source>
        <strain evidence="9">CCMP2712</strain>
    </source>
</reference>
<organism evidence="7">
    <name type="scientific">Guillardia theta (strain CCMP2712)</name>
    <name type="common">Cryptophyte</name>
    <dbReference type="NCBI Taxonomy" id="905079"/>
    <lineage>
        <taxon>Eukaryota</taxon>
        <taxon>Cryptophyceae</taxon>
        <taxon>Pyrenomonadales</taxon>
        <taxon>Geminigeraceae</taxon>
        <taxon>Guillardia</taxon>
    </lineage>
</organism>
<dbReference type="EnsemblProtists" id="EKX42383">
    <property type="protein sequence ID" value="EKX42383"/>
    <property type="gene ID" value="GUITHDRAFT_73973"/>
</dbReference>
<evidence type="ECO:0000259" key="6">
    <source>
        <dbReference type="PROSITE" id="PS50016"/>
    </source>
</evidence>
<dbReference type="KEGG" id="gtt:GUITHDRAFT_73973"/>
<dbReference type="GeneID" id="17299068"/>
<dbReference type="STRING" id="905079.L1J1I4"/>
<comment type="subcellular location">
    <subcellularLocation>
        <location evidence="1">Nucleus</location>
    </subcellularLocation>
</comment>
<feature type="non-terminal residue" evidence="7">
    <location>
        <position position="94"/>
    </location>
</feature>
<protein>
    <recommendedName>
        <fullName evidence="6">PHD-type domain-containing protein</fullName>
    </recommendedName>
</protein>
<keyword evidence="2" id="KW-0479">Metal-binding</keyword>
<accession>L1J1I4</accession>
<feature type="domain" description="PHD-type" evidence="6">
    <location>
        <begin position="46"/>
        <end position="94"/>
    </location>
</feature>
<dbReference type="Gene3D" id="3.30.40.10">
    <property type="entry name" value="Zinc/RING finger domain, C3HC4 (zinc finger)"/>
    <property type="match status" value="2"/>
</dbReference>
<dbReference type="InterPro" id="IPR013083">
    <property type="entry name" value="Znf_RING/FYVE/PHD"/>
</dbReference>
<dbReference type="eggNOG" id="KOG0825">
    <property type="taxonomic scope" value="Eukaryota"/>
</dbReference>
<dbReference type="AlphaFoldDB" id="L1J1I4"/>
<proteinExistence type="predicted"/>
<evidence type="ECO:0000256" key="5">
    <source>
        <dbReference type="PROSITE-ProRule" id="PRU00146"/>
    </source>
</evidence>
<evidence type="ECO:0000256" key="3">
    <source>
        <dbReference type="ARBA" id="ARBA00022771"/>
    </source>
</evidence>
<dbReference type="PaxDb" id="55529-EKX42383"/>
<evidence type="ECO:0000313" key="7">
    <source>
        <dbReference type="EMBL" id="EKX42383.1"/>
    </source>
</evidence>
<evidence type="ECO:0000313" key="9">
    <source>
        <dbReference type="Proteomes" id="UP000011087"/>
    </source>
</evidence>
<evidence type="ECO:0000256" key="1">
    <source>
        <dbReference type="ARBA" id="ARBA00004123"/>
    </source>
</evidence>
<dbReference type="SUPFAM" id="SSF57903">
    <property type="entry name" value="FYVE/PHD zinc finger"/>
    <property type="match status" value="2"/>
</dbReference>
<keyword evidence="3 5" id="KW-0863">Zinc-finger</keyword>
<dbReference type="SMART" id="SM00249">
    <property type="entry name" value="PHD"/>
    <property type="match status" value="2"/>
</dbReference>
<evidence type="ECO:0000313" key="8">
    <source>
        <dbReference type="EnsemblProtists" id="EKX42383"/>
    </source>
</evidence>
<evidence type="ECO:0000256" key="2">
    <source>
        <dbReference type="ARBA" id="ARBA00022723"/>
    </source>
</evidence>
<dbReference type="InterPro" id="IPR019786">
    <property type="entry name" value="Zinc_finger_PHD-type_CS"/>
</dbReference>